<evidence type="ECO:0000259" key="11">
    <source>
        <dbReference type="PROSITE" id="PS50110"/>
    </source>
</evidence>
<feature type="coiled-coil region" evidence="9">
    <location>
        <begin position="121"/>
        <end position="148"/>
    </location>
</feature>
<dbReference type="GO" id="GO:0043565">
    <property type="term" value="F:sequence-specific DNA binding"/>
    <property type="evidence" value="ECO:0007669"/>
    <property type="project" value="InterPro"/>
</dbReference>
<evidence type="ECO:0000313" key="13">
    <source>
        <dbReference type="Proteomes" id="UP000272528"/>
    </source>
</evidence>
<evidence type="ECO:0000256" key="5">
    <source>
        <dbReference type="ARBA" id="ARBA00023015"/>
    </source>
</evidence>
<dbReference type="GO" id="GO:0005737">
    <property type="term" value="C:cytoplasm"/>
    <property type="evidence" value="ECO:0007669"/>
    <property type="project" value="UniProtKB-SubCell"/>
</dbReference>
<accession>A0A3Q8X850</accession>
<dbReference type="KEGG" id="palb:EJC50_25900"/>
<keyword evidence="13" id="KW-1185">Reference proteome</keyword>
<dbReference type="GO" id="GO:0000160">
    <property type="term" value="P:phosphorelay signal transduction system"/>
    <property type="evidence" value="ECO:0007669"/>
    <property type="project" value="UniProtKB-KW"/>
</dbReference>
<gene>
    <name evidence="12" type="ORF">EJC50_25900</name>
</gene>
<keyword evidence="3 8" id="KW-0597">Phosphoprotein</keyword>
<evidence type="ECO:0000256" key="8">
    <source>
        <dbReference type="PROSITE-ProRule" id="PRU00169"/>
    </source>
</evidence>
<evidence type="ECO:0000256" key="1">
    <source>
        <dbReference type="ARBA" id="ARBA00004496"/>
    </source>
</evidence>
<reference evidence="13" key="1">
    <citation type="submission" date="2018-12" db="EMBL/GenBank/DDBJ databases">
        <title>Genome sequence of Peanibacillus sp.</title>
        <authorList>
            <person name="Subramani G."/>
            <person name="Srinivasan S."/>
            <person name="Kim M.K."/>
        </authorList>
    </citation>
    <scope>NUCLEOTIDE SEQUENCE [LARGE SCALE GENOMIC DNA]</scope>
    <source>
        <strain evidence="13">18JY67-1</strain>
    </source>
</reference>
<keyword evidence="6" id="KW-0238">DNA-binding</keyword>
<keyword evidence="2" id="KW-0963">Cytoplasm</keyword>
<dbReference type="GO" id="GO:0003700">
    <property type="term" value="F:DNA-binding transcription factor activity"/>
    <property type="evidence" value="ECO:0007669"/>
    <property type="project" value="InterPro"/>
</dbReference>
<name>A0A3Q8X850_9BACL</name>
<dbReference type="SMART" id="SM00448">
    <property type="entry name" value="REC"/>
    <property type="match status" value="1"/>
</dbReference>
<dbReference type="Proteomes" id="UP000272528">
    <property type="component" value="Chromosome"/>
</dbReference>
<dbReference type="Pfam" id="PF00072">
    <property type="entry name" value="Response_reg"/>
    <property type="match status" value="1"/>
</dbReference>
<dbReference type="Gene3D" id="3.40.50.2300">
    <property type="match status" value="1"/>
</dbReference>
<feature type="domain" description="Response regulatory" evidence="11">
    <location>
        <begin position="4"/>
        <end position="121"/>
    </location>
</feature>
<dbReference type="InterPro" id="IPR011006">
    <property type="entry name" value="CheY-like_superfamily"/>
</dbReference>
<evidence type="ECO:0000256" key="4">
    <source>
        <dbReference type="ARBA" id="ARBA00023012"/>
    </source>
</evidence>
<evidence type="ECO:0000256" key="2">
    <source>
        <dbReference type="ARBA" id="ARBA00022490"/>
    </source>
</evidence>
<dbReference type="PROSITE" id="PS01124">
    <property type="entry name" value="HTH_ARAC_FAMILY_2"/>
    <property type="match status" value="1"/>
</dbReference>
<keyword evidence="7" id="KW-0804">Transcription</keyword>
<dbReference type="OrthoDB" id="9788446at2"/>
<dbReference type="PANTHER" id="PTHR42713">
    <property type="entry name" value="HISTIDINE KINASE-RELATED"/>
    <property type="match status" value="1"/>
</dbReference>
<dbReference type="InterPro" id="IPR001789">
    <property type="entry name" value="Sig_transdc_resp-reg_receiver"/>
</dbReference>
<dbReference type="InterPro" id="IPR018060">
    <property type="entry name" value="HTH_AraC"/>
</dbReference>
<dbReference type="CDD" id="cd17536">
    <property type="entry name" value="REC_YesN-like"/>
    <property type="match status" value="1"/>
</dbReference>
<evidence type="ECO:0000256" key="9">
    <source>
        <dbReference type="SAM" id="Coils"/>
    </source>
</evidence>
<dbReference type="SMART" id="SM00342">
    <property type="entry name" value="HTH_ARAC"/>
    <property type="match status" value="1"/>
</dbReference>
<comment type="subcellular location">
    <subcellularLocation>
        <location evidence="1">Cytoplasm</location>
    </subcellularLocation>
</comment>
<dbReference type="SUPFAM" id="SSF52172">
    <property type="entry name" value="CheY-like"/>
    <property type="match status" value="1"/>
</dbReference>
<evidence type="ECO:0000313" key="12">
    <source>
        <dbReference type="EMBL" id="AZN42737.1"/>
    </source>
</evidence>
<proteinExistence type="predicted"/>
<sequence length="554" mass="63121">MNGKVLLVDDEPHITRNLEKVIPWSMLGLEIIGTAKNGVEALELLQSEPADLVLCDIRMPVMDGLELVRHIRERSMPCDIIMLTGYQDFSYTRAAIQYGVKDYILKPIPYDELTGVIARVMSEQRNKRMQLKEEQRKLSRIIDIANEKILYDVLLDYTDITPDNWLMAGQEQQLGNPQYTVIVLDIDAGSADAKDWREWPDKERKIWNFAVCNVLRETLQLAHLHNSVIQMRDGEWCVLIQGGASESGSSREQGAVQMKQWAEMLLDSVKHNAKLQLHAGIYDKVAAMTELSTAYKAVQRGMQLSTETVAIAFYSSELAGGFETGRTLWDIAERLIGAMKRGDAAGVDEEQKRIADQLQKAGGSAEGRLKPLLHFLALHLMRELKEADLLPRELEEALWRKMDLHFSVKDLFAAIRQASDEGVARSTDKRKHSERQMVDAKQFIDRYLYRDLSVEDAATHVGLSTSHFSLLFKQTFGETFIEYITRQRMETAKSLLLETPKSVAQIAKEVGYAERRYFTKVFMKYTGQIPTEYRMALQGEIAPVSLDEEPGEWR</sequence>
<organism evidence="12 13">
    <name type="scientific">Paenibacillus albus</name>
    <dbReference type="NCBI Taxonomy" id="2495582"/>
    <lineage>
        <taxon>Bacteria</taxon>
        <taxon>Bacillati</taxon>
        <taxon>Bacillota</taxon>
        <taxon>Bacilli</taxon>
        <taxon>Bacillales</taxon>
        <taxon>Paenibacillaceae</taxon>
        <taxon>Paenibacillus</taxon>
    </lineage>
</organism>
<dbReference type="RefSeq" id="WP_126018716.1">
    <property type="nucleotide sequence ID" value="NZ_CP034437.1"/>
</dbReference>
<dbReference type="PANTHER" id="PTHR42713:SF3">
    <property type="entry name" value="TRANSCRIPTIONAL REGULATORY PROTEIN HPTR"/>
    <property type="match status" value="1"/>
</dbReference>
<evidence type="ECO:0000259" key="10">
    <source>
        <dbReference type="PROSITE" id="PS01124"/>
    </source>
</evidence>
<evidence type="ECO:0000256" key="7">
    <source>
        <dbReference type="ARBA" id="ARBA00023163"/>
    </source>
</evidence>
<dbReference type="AlphaFoldDB" id="A0A3Q8X850"/>
<dbReference type="PROSITE" id="PS50110">
    <property type="entry name" value="RESPONSE_REGULATORY"/>
    <property type="match status" value="1"/>
</dbReference>
<dbReference type="InterPro" id="IPR051552">
    <property type="entry name" value="HptR"/>
</dbReference>
<dbReference type="SUPFAM" id="SSF46689">
    <property type="entry name" value="Homeodomain-like"/>
    <property type="match status" value="2"/>
</dbReference>
<dbReference type="Pfam" id="PF12833">
    <property type="entry name" value="HTH_18"/>
    <property type="match status" value="1"/>
</dbReference>
<feature type="domain" description="HTH araC/xylS-type" evidence="10">
    <location>
        <begin position="438"/>
        <end position="536"/>
    </location>
</feature>
<keyword evidence="4" id="KW-0902">Two-component regulatory system</keyword>
<dbReference type="PRINTS" id="PR00032">
    <property type="entry name" value="HTHARAC"/>
</dbReference>
<dbReference type="InterPro" id="IPR020449">
    <property type="entry name" value="Tscrpt_reg_AraC-type_HTH"/>
</dbReference>
<dbReference type="Gene3D" id="1.10.10.60">
    <property type="entry name" value="Homeodomain-like"/>
    <property type="match status" value="2"/>
</dbReference>
<keyword evidence="5" id="KW-0805">Transcription regulation</keyword>
<feature type="modified residue" description="4-aspartylphosphate" evidence="8">
    <location>
        <position position="56"/>
    </location>
</feature>
<protein>
    <submittedName>
        <fullName evidence="12">Response regulator</fullName>
    </submittedName>
</protein>
<dbReference type="InterPro" id="IPR009057">
    <property type="entry name" value="Homeodomain-like_sf"/>
</dbReference>
<keyword evidence="9" id="KW-0175">Coiled coil</keyword>
<dbReference type="EMBL" id="CP034437">
    <property type="protein sequence ID" value="AZN42737.1"/>
    <property type="molecule type" value="Genomic_DNA"/>
</dbReference>
<evidence type="ECO:0000256" key="6">
    <source>
        <dbReference type="ARBA" id="ARBA00023125"/>
    </source>
</evidence>
<evidence type="ECO:0000256" key="3">
    <source>
        <dbReference type="ARBA" id="ARBA00022553"/>
    </source>
</evidence>